<dbReference type="EMBL" id="KZ851856">
    <property type="protein sequence ID" value="RDK41234.1"/>
    <property type="molecule type" value="Genomic_DNA"/>
</dbReference>
<dbReference type="InterPro" id="IPR031348">
    <property type="entry name" value="PigL_N"/>
</dbReference>
<accession>A0A370PH58</accession>
<keyword evidence="3" id="KW-1185">Reference proteome</keyword>
<sequence length="269" mass="30292">MANPLSIFGAVAATSSLLASASKSAKGLYNSISGYRGYPDTVQSLKTEVYGVMIVLQRIQKMSLDGNVLAELEPILKACYVACSGLQQAIIKCTERNGGRQPSFQDWVKMEFLGGTISDLKETLKGYKDTIAIIITSINNNLGQMTLCQLADYQREIADTNARLAEQLHRVNRPPAKRQADQESIKEVEDAILRCMEACRKAGSTIERVRQESFEASTRTGTEQSVTARRIWQMTDEDLHYVRKYLFGRELKLLEMKKRESQERHWEGD</sequence>
<gene>
    <name evidence="2" type="ORF">M752DRAFT_303087</name>
</gene>
<feature type="domain" description="Azaphilone pigments biosynthesis cluster protein L N-terminal" evidence="1">
    <location>
        <begin position="4"/>
        <end position="172"/>
    </location>
</feature>
<protein>
    <recommendedName>
        <fullName evidence="1">Azaphilone pigments biosynthesis cluster protein L N-terminal domain-containing protein</fullName>
    </recommendedName>
</protein>
<dbReference type="AlphaFoldDB" id="A0A370PH58"/>
<evidence type="ECO:0000313" key="2">
    <source>
        <dbReference type="EMBL" id="RDK41234.1"/>
    </source>
</evidence>
<dbReference type="Proteomes" id="UP000254937">
    <property type="component" value="Unassembled WGS sequence"/>
</dbReference>
<dbReference type="Pfam" id="PF17111">
    <property type="entry name" value="PigL_N"/>
    <property type="match status" value="1"/>
</dbReference>
<reference evidence="2 3" key="1">
    <citation type="submission" date="2018-07" db="EMBL/GenBank/DDBJ databases">
        <title>Section-level genome sequencing of Aspergillus section Nigri to investigate inter- and intra-species variation.</title>
        <authorList>
            <consortium name="DOE Joint Genome Institute"/>
            <person name="Vesth T.C."/>
            <person name="Nybo J.L."/>
            <person name="Theobald S."/>
            <person name="Frisvad J.C."/>
            <person name="Larsen T.O."/>
            <person name="Nielsen K.F."/>
            <person name="Hoof J.B."/>
            <person name="Brandl J."/>
            <person name="Salamov A."/>
            <person name="Riley R."/>
            <person name="Gladden J.M."/>
            <person name="Phatale P."/>
            <person name="Nielsen M.T."/>
            <person name="Lyhne E.K."/>
            <person name="Kogle M.E."/>
            <person name="Strasser K."/>
            <person name="McDonnell E."/>
            <person name="Barry K."/>
            <person name="Clum A."/>
            <person name="Chen C."/>
            <person name="Nolan M."/>
            <person name="Sandor L."/>
            <person name="Kuo A."/>
            <person name="Lipzen A."/>
            <person name="Hainaut M."/>
            <person name="Drula E."/>
            <person name="Tsang A."/>
            <person name="Magnuson J.K."/>
            <person name="Henrissat B."/>
            <person name="Wiebenga A."/>
            <person name="Simmons B.A."/>
            <person name="Makela M.R."/>
            <person name="De vries R.P."/>
            <person name="Grigoriev I.V."/>
            <person name="Mortensen U.H."/>
            <person name="Baker S.E."/>
            <person name="Andersen M.R."/>
        </authorList>
    </citation>
    <scope>NUCLEOTIDE SEQUENCE [LARGE SCALE GENOMIC DNA]</scope>
    <source>
        <strain evidence="2 3">ATCC 13157</strain>
    </source>
</reference>
<organism evidence="2 3">
    <name type="scientific">Aspergillus phoenicis ATCC 13157</name>
    <dbReference type="NCBI Taxonomy" id="1353007"/>
    <lineage>
        <taxon>Eukaryota</taxon>
        <taxon>Fungi</taxon>
        <taxon>Dikarya</taxon>
        <taxon>Ascomycota</taxon>
        <taxon>Pezizomycotina</taxon>
        <taxon>Eurotiomycetes</taxon>
        <taxon>Eurotiomycetidae</taxon>
        <taxon>Eurotiales</taxon>
        <taxon>Aspergillaceae</taxon>
        <taxon>Aspergillus</taxon>
    </lineage>
</organism>
<evidence type="ECO:0000259" key="1">
    <source>
        <dbReference type="Pfam" id="PF17111"/>
    </source>
</evidence>
<name>A0A370PH58_ASPPH</name>
<proteinExistence type="predicted"/>
<evidence type="ECO:0000313" key="3">
    <source>
        <dbReference type="Proteomes" id="UP000254937"/>
    </source>
</evidence>